<comment type="caution">
    <text evidence="1">The sequence shown here is derived from an EMBL/GenBank/DDBJ whole genome shotgun (WGS) entry which is preliminary data.</text>
</comment>
<dbReference type="Proteomes" id="UP001396334">
    <property type="component" value="Unassembled WGS sequence"/>
</dbReference>
<dbReference type="EMBL" id="JBBPBN010000034">
    <property type="protein sequence ID" value="KAK9003395.1"/>
    <property type="molecule type" value="Genomic_DNA"/>
</dbReference>
<accession>A0ABR2QS74</accession>
<evidence type="ECO:0000313" key="2">
    <source>
        <dbReference type="Proteomes" id="UP001396334"/>
    </source>
</evidence>
<protein>
    <submittedName>
        <fullName evidence="1">Uncharacterized protein</fullName>
    </submittedName>
</protein>
<name>A0ABR2QS74_9ROSI</name>
<proteinExistence type="predicted"/>
<organism evidence="1 2">
    <name type="scientific">Hibiscus sabdariffa</name>
    <name type="common">roselle</name>
    <dbReference type="NCBI Taxonomy" id="183260"/>
    <lineage>
        <taxon>Eukaryota</taxon>
        <taxon>Viridiplantae</taxon>
        <taxon>Streptophyta</taxon>
        <taxon>Embryophyta</taxon>
        <taxon>Tracheophyta</taxon>
        <taxon>Spermatophyta</taxon>
        <taxon>Magnoliopsida</taxon>
        <taxon>eudicotyledons</taxon>
        <taxon>Gunneridae</taxon>
        <taxon>Pentapetalae</taxon>
        <taxon>rosids</taxon>
        <taxon>malvids</taxon>
        <taxon>Malvales</taxon>
        <taxon>Malvaceae</taxon>
        <taxon>Malvoideae</taxon>
        <taxon>Hibiscus</taxon>
    </lineage>
</organism>
<sequence length="109" mass="12358">MKKLGFVATRFKILDCIRNFGNYSMRLTYGSGTWQPSEIVYWMITKGGVTSPVDCCRIHQNFAALVHGRDGEFVDVTNMVPTSHVPSKACDYRLPKSVVTALKELEIKW</sequence>
<keyword evidence="2" id="KW-1185">Reference proteome</keyword>
<gene>
    <name evidence="1" type="ORF">V6N11_060959</name>
</gene>
<reference evidence="1 2" key="1">
    <citation type="journal article" date="2024" name="G3 (Bethesda)">
        <title>Genome assembly of Hibiscus sabdariffa L. provides insights into metabolisms of medicinal natural products.</title>
        <authorList>
            <person name="Kim T."/>
        </authorList>
    </citation>
    <scope>NUCLEOTIDE SEQUENCE [LARGE SCALE GENOMIC DNA]</scope>
    <source>
        <strain evidence="1">TK-2024</strain>
        <tissue evidence="1">Old leaves</tissue>
    </source>
</reference>
<evidence type="ECO:0000313" key="1">
    <source>
        <dbReference type="EMBL" id="KAK9003395.1"/>
    </source>
</evidence>